<protein>
    <submittedName>
        <fullName evidence="1">Uncharacterized protein</fullName>
    </submittedName>
</protein>
<organism evidence="1 2">
    <name type="scientific">Paramuricea clavata</name>
    <name type="common">Red gorgonian</name>
    <name type="synonym">Violescent sea-whip</name>
    <dbReference type="NCBI Taxonomy" id="317549"/>
    <lineage>
        <taxon>Eukaryota</taxon>
        <taxon>Metazoa</taxon>
        <taxon>Cnidaria</taxon>
        <taxon>Anthozoa</taxon>
        <taxon>Octocorallia</taxon>
        <taxon>Malacalcyonacea</taxon>
        <taxon>Plexauridae</taxon>
        <taxon>Paramuricea</taxon>
    </lineage>
</organism>
<keyword evidence="2" id="KW-1185">Reference proteome</keyword>
<accession>A0A7D9DC84</accession>
<evidence type="ECO:0000313" key="2">
    <source>
        <dbReference type="Proteomes" id="UP001152795"/>
    </source>
</evidence>
<sequence>MELNKDAPRDLLDPDYIQYGFGLLHFAKNCISSLRHYRLTDMSGTFYIGLMTAVWASNSNEATMMKKAAPATVFSFRDAHSDETGYKSVCKEMEGVMKQTKAVVATLVPEQYKPTAREAKTHEIIGRPLYITCNGNGDFLWTGKFREYYF</sequence>
<gene>
    <name evidence="1" type="ORF">PACLA_8A000743</name>
</gene>
<dbReference type="Proteomes" id="UP001152795">
    <property type="component" value="Unassembled WGS sequence"/>
</dbReference>
<proteinExistence type="predicted"/>
<dbReference type="OrthoDB" id="5986458at2759"/>
<dbReference type="EMBL" id="CACRXK020000384">
    <property type="protein sequence ID" value="CAB3981409.1"/>
    <property type="molecule type" value="Genomic_DNA"/>
</dbReference>
<reference evidence="1" key="1">
    <citation type="submission" date="2020-04" db="EMBL/GenBank/DDBJ databases">
        <authorList>
            <person name="Alioto T."/>
            <person name="Alioto T."/>
            <person name="Gomez Garrido J."/>
        </authorList>
    </citation>
    <scope>NUCLEOTIDE SEQUENCE</scope>
    <source>
        <strain evidence="1">A484AB</strain>
    </source>
</reference>
<comment type="caution">
    <text evidence="1">The sequence shown here is derived from an EMBL/GenBank/DDBJ whole genome shotgun (WGS) entry which is preliminary data.</text>
</comment>
<evidence type="ECO:0000313" key="1">
    <source>
        <dbReference type="EMBL" id="CAB3981409.1"/>
    </source>
</evidence>
<dbReference type="AlphaFoldDB" id="A0A7D9DC84"/>
<name>A0A7D9DC84_PARCT</name>